<gene>
    <name evidence="2" type="ORF">EXIGLDRAFT_111872</name>
</gene>
<reference evidence="2 3" key="1">
    <citation type="journal article" date="2016" name="Mol. Biol. Evol.">
        <title>Comparative Genomics of Early-Diverging Mushroom-Forming Fungi Provides Insights into the Origins of Lignocellulose Decay Capabilities.</title>
        <authorList>
            <person name="Nagy L.G."/>
            <person name="Riley R."/>
            <person name="Tritt A."/>
            <person name="Adam C."/>
            <person name="Daum C."/>
            <person name="Floudas D."/>
            <person name="Sun H."/>
            <person name="Yadav J.S."/>
            <person name="Pangilinan J."/>
            <person name="Larsson K.H."/>
            <person name="Matsuura K."/>
            <person name="Barry K."/>
            <person name="Labutti K."/>
            <person name="Kuo R."/>
            <person name="Ohm R.A."/>
            <person name="Bhattacharya S.S."/>
            <person name="Shirouzu T."/>
            <person name="Yoshinaga Y."/>
            <person name="Martin F.M."/>
            <person name="Grigoriev I.V."/>
            <person name="Hibbett D.S."/>
        </authorList>
    </citation>
    <scope>NUCLEOTIDE SEQUENCE [LARGE SCALE GENOMIC DNA]</scope>
    <source>
        <strain evidence="2 3">HHB12029</strain>
    </source>
</reference>
<proteinExistence type="predicted"/>
<evidence type="ECO:0000256" key="1">
    <source>
        <dbReference type="SAM" id="MobiDB-lite"/>
    </source>
</evidence>
<accession>A0A165NLB5</accession>
<sequence length="151" mass="16046">MRSAGYSYCKTRSRNCIVPSEFRHSASNPTASLVDGTAVRSSCVRCSATCMSHRAPAHAQSVHLSSIGSRALRVLHVAVQPGSSEFAIQTLACQCRVNAWMFAPRLGGGGADCLRGGVSRTRSLLAVGDGEERDGGGRTEMTRHSRRGGPR</sequence>
<dbReference type="AlphaFoldDB" id="A0A165NLB5"/>
<keyword evidence="3" id="KW-1185">Reference proteome</keyword>
<dbReference type="Proteomes" id="UP000077266">
    <property type="component" value="Unassembled WGS sequence"/>
</dbReference>
<organism evidence="2 3">
    <name type="scientific">Exidia glandulosa HHB12029</name>
    <dbReference type="NCBI Taxonomy" id="1314781"/>
    <lineage>
        <taxon>Eukaryota</taxon>
        <taxon>Fungi</taxon>
        <taxon>Dikarya</taxon>
        <taxon>Basidiomycota</taxon>
        <taxon>Agaricomycotina</taxon>
        <taxon>Agaricomycetes</taxon>
        <taxon>Auriculariales</taxon>
        <taxon>Exidiaceae</taxon>
        <taxon>Exidia</taxon>
    </lineage>
</organism>
<name>A0A165NLB5_EXIGL</name>
<feature type="region of interest" description="Disordered" evidence="1">
    <location>
        <begin position="126"/>
        <end position="151"/>
    </location>
</feature>
<evidence type="ECO:0000313" key="2">
    <source>
        <dbReference type="EMBL" id="KZW00904.1"/>
    </source>
</evidence>
<protein>
    <submittedName>
        <fullName evidence="2">Uncharacterized protein</fullName>
    </submittedName>
</protein>
<evidence type="ECO:0000313" key="3">
    <source>
        <dbReference type="Proteomes" id="UP000077266"/>
    </source>
</evidence>
<dbReference type="EMBL" id="KV425897">
    <property type="protein sequence ID" value="KZW00904.1"/>
    <property type="molecule type" value="Genomic_DNA"/>
</dbReference>
<dbReference type="InParanoid" id="A0A165NLB5"/>
<feature type="compositionally biased region" description="Basic and acidic residues" evidence="1">
    <location>
        <begin position="133"/>
        <end position="143"/>
    </location>
</feature>